<evidence type="ECO:0000259" key="3">
    <source>
        <dbReference type="PROSITE" id="PS50102"/>
    </source>
</evidence>
<dbReference type="SUPFAM" id="SSF54928">
    <property type="entry name" value="RNA-binding domain, RBD"/>
    <property type="match status" value="1"/>
</dbReference>
<keyword evidence="1 2" id="KW-0694">RNA-binding</keyword>
<dbReference type="InterPro" id="IPR035979">
    <property type="entry name" value="RBD_domain_sf"/>
</dbReference>
<keyword evidence="5" id="KW-1185">Reference proteome</keyword>
<dbReference type="AlphaFoldDB" id="A0AAQ3QDV1"/>
<dbReference type="PROSITE" id="PS50102">
    <property type="entry name" value="RRM"/>
    <property type="match status" value="1"/>
</dbReference>
<reference evidence="4 5" key="1">
    <citation type="submission" date="2023-10" db="EMBL/GenBank/DDBJ databases">
        <title>Chromosome-scale genome assembly provides insights into flower coloration mechanisms of Canna indica.</title>
        <authorList>
            <person name="Li C."/>
        </authorList>
    </citation>
    <scope>NUCLEOTIDE SEQUENCE [LARGE SCALE GENOMIC DNA]</scope>
    <source>
        <tissue evidence="4">Flower</tissue>
    </source>
</reference>
<sequence>MADPYRRYLSLEKDAQPSIPSYMLSDAPSTTSLQMWGISTSRRTPDLPRNDMLPARSGNYGLDDHVGIRHSTDRLSRLAAGDSLRTFSPLEDPALARRDGSVTPVGIDHNVVAGGLLSEEPSILFVDCLPTDCTRREVSHLFRPFIGFKEIRVIHKEPRRTGDKAKVLCYVEFDNAKCALTAMEALQGYKFDNKKPNTPALRIQLIKFPFRPPLQ</sequence>
<dbReference type="CDD" id="cd21618">
    <property type="entry name" value="RRM_AtNSRA_like"/>
    <property type="match status" value="1"/>
</dbReference>
<dbReference type="EMBL" id="CP136894">
    <property type="protein sequence ID" value="WOL09051.1"/>
    <property type="molecule type" value="Genomic_DNA"/>
</dbReference>
<dbReference type="SMART" id="SM00360">
    <property type="entry name" value="RRM"/>
    <property type="match status" value="1"/>
</dbReference>
<gene>
    <name evidence="4" type="ORF">Cni_G17804</name>
</gene>
<dbReference type="PANTHER" id="PTHR10501">
    <property type="entry name" value="U1 SMALL NUCLEAR RIBONUCLEOPROTEIN A/U2 SMALL NUCLEAR RIBONUCLEOPROTEIN B"/>
    <property type="match status" value="1"/>
</dbReference>
<feature type="domain" description="RRM" evidence="3">
    <location>
        <begin position="122"/>
        <end position="208"/>
    </location>
</feature>
<evidence type="ECO:0000256" key="1">
    <source>
        <dbReference type="ARBA" id="ARBA00022884"/>
    </source>
</evidence>
<evidence type="ECO:0000313" key="4">
    <source>
        <dbReference type="EMBL" id="WOL09051.1"/>
    </source>
</evidence>
<dbReference type="Gene3D" id="3.30.70.330">
    <property type="match status" value="1"/>
</dbReference>
<protein>
    <submittedName>
        <fullName evidence="4">RNA-binding protein 1-like isoform X2</fullName>
    </submittedName>
</protein>
<evidence type="ECO:0000313" key="5">
    <source>
        <dbReference type="Proteomes" id="UP001327560"/>
    </source>
</evidence>
<dbReference type="GO" id="GO:0003723">
    <property type="term" value="F:RNA binding"/>
    <property type="evidence" value="ECO:0007669"/>
    <property type="project" value="UniProtKB-UniRule"/>
</dbReference>
<name>A0AAQ3QDV1_9LILI</name>
<dbReference type="InterPro" id="IPR000504">
    <property type="entry name" value="RRM_dom"/>
</dbReference>
<proteinExistence type="predicted"/>
<accession>A0AAQ3QDV1</accession>
<dbReference type="Pfam" id="PF00076">
    <property type="entry name" value="RRM_1"/>
    <property type="match status" value="1"/>
</dbReference>
<dbReference type="Proteomes" id="UP001327560">
    <property type="component" value="Chromosome 5"/>
</dbReference>
<dbReference type="InterPro" id="IPR012677">
    <property type="entry name" value="Nucleotide-bd_a/b_plait_sf"/>
</dbReference>
<organism evidence="4 5">
    <name type="scientific">Canna indica</name>
    <name type="common">Indian-shot</name>
    <dbReference type="NCBI Taxonomy" id="4628"/>
    <lineage>
        <taxon>Eukaryota</taxon>
        <taxon>Viridiplantae</taxon>
        <taxon>Streptophyta</taxon>
        <taxon>Embryophyta</taxon>
        <taxon>Tracheophyta</taxon>
        <taxon>Spermatophyta</taxon>
        <taxon>Magnoliopsida</taxon>
        <taxon>Liliopsida</taxon>
        <taxon>Zingiberales</taxon>
        <taxon>Cannaceae</taxon>
        <taxon>Canna</taxon>
    </lineage>
</organism>
<evidence type="ECO:0000256" key="2">
    <source>
        <dbReference type="PROSITE-ProRule" id="PRU00176"/>
    </source>
</evidence>